<organism evidence="2 3">
    <name type="scientific">Chironomus riparius</name>
    <dbReference type="NCBI Taxonomy" id="315576"/>
    <lineage>
        <taxon>Eukaryota</taxon>
        <taxon>Metazoa</taxon>
        <taxon>Ecdysozoa</taxon>
        <taxon>Arthropoda</taxon>
        <taxon>Hexapoda</taxon>
        <taxon>Insecta</taxon>
        <taxon>Pterygota</taxon>
        <taxon>Neoptera</taxon>
        <taxon>Endopterygota</taxon>
        <taxon>Diptera</taxon>
        <taxon>Nematocera</taxon>
        <taxon>Chironomoidea</taxon>
        <taxon>Chironomidae</taxon>
        <taxon>Chironominae</taxon>
        <taxon>Chironomus</taxon>
    </lineage>
</organism>
<dbReference type="Gene3D" id="2.40.128.20">
    <property type="match status" value="1"/>
</dbReference>
<reference evidence="2" key="1">
    <citation type="submission" date="2022-01" db="EMBL/GenBank/DDBJ databases">
        <authorList>
            <person name="King R."/>
        </authorList>
    </citation>
    <scope>NUCLEOTIDE SEQUENCE</scope>
</reference>
<feature type="signal peptide" evidence="1">
    <location>
        <begin position="1"/>
        <end position="20"/>
    </location>
</feature>
<dbReference type="InterPro" id="IPR012674">
    <property type="entry name" value="Calycin"/>
</dbReference>
<keyword evidence="1" id="KW-0732">Signal</keyword>
<gene>
    <name evidence="2" type="ORF">CHIRRI_LOCUS1685</name>
</gene>
<dbReference type="EMBL" id="OU895877">
    <property type="protein sequence ID" value="CAG9798703.1"/>
    <property type="molecule type" value="Genomic_DNA"/>
</dbReference>
<reference evidence="2" key="2">
    <citation type="submission" date="2022-10" db="EMBL/GenBank/DDBJ databases">
        <authorList>
            <consortium name="ENA_rothamsted_submissions"/>
            <consortium name="culmorum"/>
            <person name="King R."/>
        </authorList>
    </citation>
    <scope>NUCLEOTIDE SEQUENCE</scope>
</reference>
<name>A0A9N9RKJ0_9DIPT</name>
<proteinExistence type="predicted"/>
<feature type="chain" id="PRO_5040357577" description="Lipocalin/cytosolic fatty-acid binding domain-containing protein" evidence="1">
    <location>
        <begin position="21"/>
        <end position="192"/>
    </location>
</feature>
<dbReference type="SUPFAM" id="SSF50814">
    <property type="entry name" value="Lipocalins"/>
    <property type="match status" value="1"/>
</dbReference>
<protein>
    <recommendedName>
        <fullName evidence="4">Lipocalin/cytosolic fatty-acid binding domain-containing protein</fullName>
    </recommendedName>
</protein>
<dbReference type="OrthoDB" id="10341520at2759"/>
<evidence type="ECO:0008006" key="4">
    <source>
        <dbReference type="Google" id="ProtNLM"/>
    </source>
</evidence>
<evidence type="ECO:0000256" key="1">
    <source>
        <dbReference type="SAM" id="SignalP"/>
    </source>
</evidence>
<keyword evidence="3" id="KW-1185">Reference proteome</keyword>
<sequence length="192" mass="21980">MSSIFIFLAIAFVVSDISVAQQPLVRDGCPDSCSTMDVRMSNDKLAGIWYLHASIPRFFEEEMKCTYINVTELEEDHLYFVKHEFNNNTNEPRETFGAIEFAKDGATNIYYTDLFLPFAYDTIALSDDYWVLTTCNEHGFYSSDGSGSYAYIFTRLQYPPCEMNSEIVDILGECGIDKDYLMEQDQNSCSFC</sequence>
<dbReference type="AlphaFoldDB" id="A0A9N9RKJ0"/>
<evidence type="ECO:0000313" key="2">
    <source>
        <dbReference type="EMBL" id="CAG9798703.1"/>
    </source>
</evidence>
<evidence type="ECO:0000313" key="3">
    <source>
        <dbReference type="Proteomes" id="UP001153620"/>
    </source>
</evidence>
<accession>A0A9N9RKJ0</accession>
<dbReference type="Proteomes" id="UP001153620">
    <property type="component" value="Chromosome 1"/>
</dbReference>